<evidence type="ECO:0000313" key="3">
    <source>
        <dbReference type="Proteomes" id="UP001150217"/>
    </source>
</evidence>
<organism evidence="2 3">
    <name type="scientific">Lentinula lateritia</name>
    <dbReference type="NCBI Taxonomy" id="40482"/>
    <lineage>
        <taxon>Eukaryota</taxon>
        <taxon>Fungi</taxon>
        <taxon>Dikarya</taxon>
        <taxon>Basidiomycota</taxon>
        <taxon>Agaricomycotina</taxon>
        <taxon>Agaricomycetes</taxon>
        <taxon>Agaricomycetidae</taxon>
        <taxon>Agaricales</taxon>
        <taxon>Marasmiineae</taxon>
        <taxon>Omphalotaceae</taxon>
        <taxon>Lentinula</taxon>
    </lineage>
</organism>
<feature type="compositionally biased region" description="Acidic residues" evidence="1">
    <location>
        <begin position="107"/>
        <end position="121"/>
    </location>
</feature>
<gene>
    <name evidence="2" type="ORF">C8R41DRAFT_872491</name>
</gene>
<evidence type="ECO:0000256" key="1">
    <source>
        <dbReference type="SAM" id="MobiDB-lite"/>
    </source>
</evidence>
<evidence type="ECO:0000313" key="2">
    <source>
        <dbReference type="EMBL" id="KAJ4463183.1"/>
    </source>
</evidence>
<name>A0ABQ8UVS8_9AGAR</name>
<feature type="compositionally biased region" description="Basic and acidic residues" evidence="1">
    <location>
        <begin position="122"/>
        <end position="132"/>
    </location>
</feature>
<proteinExistence type="predicted"/>
<keyword evidence="3" id="KW-1185">Reference proteome</keyword>
<dbReference type="Proteomes" id="UP001150217">
    <property type="component" value="Unassembled WGS sequence"/>
</dbReference>
<reference evidence="2" key="1">
    <citation type="submission" date="2022-08" db="EMBL/GenBank/DDBJ databases">
        <title>A Global Phylogenomic Analysis of the Shiitake Genus Lentinula.</title>
        <authorList>
            <consortium name="DOE Joint Genome Institute"/>
            <person name="Sierra-Patev S."/>
            <person name="Min B."/>
            <person name="Naranjo-Ortiz M."/>
            <person name="Looney B."/>
            <person name="Konkel Z."/>
            <person name="Slot J.C."/>
            <person name="Sakamoto Y."/>
            <person name="Steenwyk J.L."/>
            <person name="Rokas A."/>
            <person name="Carro J."/>
            <person name="Camarero S."/>
            <person name="Ferreira P."/>
            <person name="Molpeceres G."/>
            <person name="Ruiz-Duenas F.J."/>
            <person name="Serrano A."/>
            <person name="Henrissat B."/>
            <person name="Drula E."/>
            <person name="Hughes K.W."/>
            <person name="Mata J.L."/>
            <person name="Ishikawa N.K."/>
            <person name="Vargas-Isla R."/>
            <person name="Ushijima S."/>
            <person name="Smith C.A."/>
            <person name="Ahrendt S."/>
            <person name="Andreopoulos W."/>
            <person name="He G."/>
            <person name="Labutti K."/>
            <person name="Lipzen A."/>
            <person name="Ng V."/>
            <person name="Riley R."/>
            <person name="Sandor L."/>
            <person name="Barry K."/>
            <person name="Martinez A.T."/>
            <person name="Xiao Y."/>
            <person name="Gibbons J.G."/>
            <person name="Terashima K."/>
            <person name="Grigoriev I.V."/>
            <person name="Hibbett D.S."/>
        </authorList>
    </citation>
    <scope>NUCLEOTIDE SEQUENCE</scope>
    <source>
        <strain evidence="2">RHP3577 ss4</strain>
    </source>
</reference>
<sequence>MVSTLPNPPTPITILTTPIAPATPVAGTLISSSTQAYFMSYSSRLQTGATLLVQPALFPDSTTTGAAMAANTTSFPLASMSLSSTLATTHPTRASCQSRGTVINYTEVDDEGDDDGGDSDGENTKKDADHIPDAAALDDDVTNGDFVGGAGNGRRVGRTTVQTTFLPFPLQTQTQTSSWSA</sequence>
<comment type="caution">
    <text evidence="2">The sequence shown here is derived from an EMBL/GenBank/DDBJ whole genome shotgun (WGS) entry which is preliminary data.</text>
</comment>
<protein>
    <submittedName>
        <fullName evidence="2">Uncharacterized protein</fullName>
    </submittedName>
</protein>
<accession>A0ABQ8UVS8</accession>
<feature type="region of interest" description="Disordered" evidence="1">
    <location>
        <begin position="106"/>
        <end position="155"/>
    </location>
</feature>
<dbReference type="EMBL" id="JANVFT010000211">
    <property type="protein sequence ID" value="KAJ4463183.1"/>
    <property type="molecule type" value="Genomic_DNA"/>
</dbReference>